<gene>
    <name evidence="1" type="ORF">ACFFSY_32780</name>
</gene>
<dbReference type="Proteomes" id="UP001589747">
    <property type="component" value="Unassembled WGS sequence"/>
</dbReference>
<evidence type="ECO:0000313" key="2">
    <source>
        <dbReference type="Proteomes" id="UP001589747"/>
    </source>
</evidence>
<protein>
    <recommendedName>
        <fullName evidence="3">Nuclear transport factor 2 family protein</fullName>
    </recommendedName>
</protein>
<dbReference type="SUPFAM" id="SSF54427">
    <property type="entry name" value="NTF2-like"/>
    <property type="match status" value="1"/>
</dbReference>
<sequence>MSTPIKTEDLVQLYKELWSTTDEARRHELASQLLSDHATVSIAQPQTLQIHGHADIETHIAFIHKDLVENGLRFRVLDNTIGRNNNAVKFSFQAVNGADEAVVNATVFLILDDENRVVSDHTFFG</sequence>
<comment type="caution">
    <text evidence="1">The sequence shown here is derived from an EMBL/GenBank/DDBJ whole genome shotgun (WGS) entry which is preliminary data.</text>
</comment>
<dbReference type="InterPro" id="IPR032710">
    <property type="entry name" value="NTF2-like_dom_sf"/>
</dbReference>
<keyword evidence="2" id="KW-1185">Reference proteome</keyword>
<evidence type="ECO:0008006" key="3">
    <source>
        <dbReference type="Google" id="ProtNLM"/>
    </source>
</evidence>
<proteinExistence type="predicted"/>
<dbReference type="RefSeq" id="WP_377502434.1">
    <property type="nucleotide sequence ID" value="NZ_JBHMDO010000053.1"/>
</dbReference>
<evidence type="ECO:0000313" key="1">
    <source>
        <dbReference type="EMBL" id="MFB9330742.1"/>
    </source>
</evidence>
<reference evidence="1 2" key="1">
    <citation type="submission" date="2024-09" db="EMBL/GenBank/DDBJ databases">
        <authorList>
            <person name="Sun Q."/>
            <person name="Mori K."/>
        </authorList>
    </citation>
    <scope>NUCLEOTIDE SEQUENCE [LARGE SCALE GENOMIC DNA]</scope>
    <source>
        <strain evidence="1 2">TISTR 2452</strain>
    </source>
</reference>
<accession>A0ABV5L382</accession>
<name>A0ABV5L382_9BACL</name>
<dbReference type="EMBL" id="JBHMDO010000053">
    <property type="protein sequence ID" value="MFB9330742.1"/>
    <property type="molecule type" value="Genomic_DNA"/>
</dbReference>
<dbReference type="Gene3D" id="3.10.450.50">
    <property type="match status" value="1"/>
</dbReference>
<organism evidence="1 2">
    <name type="scientific">Paenibacillus aurantiacus</name>
    <dbReference type="NCBI Taxonomy" id="1936118"/>
    <lineage>
        <taxon>Bacteria</taxon>
        <taxon>Bacillati</taxon>
        <taxon>Bacillota</taxon>
        <taxon>Bacilli</taxon>
        <taxon>Bacillales</taxon>
        <taxon>Paenibacillaceae</taxon>
        <taxon>Paenibacillus</taxon>
    </lineage>
</organism>